<dbReference type="Gene3D" id="3.90.660.20">
    <property type="entry name" value="Protoporphyrinogen oxidase, mitochondrial, domain 2"/>
    <property type="match status" value="1"/>
</dbReference>
<evidence type="ECO:0000256" key="9">
    <source>
        <dbReference type="ARBA" id="ARBA00022827"/>
    </source>
</evidence>
<protein>
    <recommendedName>
        <fullName evidence="7 12">Coproporphyrinogen III oxidase</fullName>
        <ecNumber evidence="6 12">1.3.3.15</ecNumber>
    </recommendedName>
</protein>
<comment type="caution">
    <text evidence="14">The sequence shown here is derived from an EMBL/GenBank/DDBJ whole genome shotgun (WGS) entry which is preliminary data.</text>
</comment>
<evidence type="ECO:0000256" key="1">
    <source>
        <dbReference type="ARBA" id="ARBA00001755"/>
    </source>
</evidence>
<evidence type="ECO:0000256" key="6">
    <source>
        <dbReference type="ARBA" id="ARBA00012402"/>
    </source>
</evidence>
<evidence type="ECO:0000256" key="3">
    <source>
        <dbReference type="ARBA" id="ARBA00002185"/>
    </source>
</evidence>
<evidence type="ECO:0000256" key="4">
    <source>
        <dbReference type="ARBA" id="ARBA00004744"/>
    </source>
</evidence>
<evidence type="ECO:0000313" key="14">
    <source>
        <dbReference type="EMBL" id="MBM7800693.1"/>
    </source>
</evidence>
<dbReference type="NCBIfam" id="TIGR00562">
    <property type="entry name" value="proto_IX_ox"/>
    <property type="match status" value="1"/>
</dbReference>
<accession>A0ABS2RPN0</accession>
<dbReference type="EMBL" id="JAFBCF010000001">
    <property type="protein sequence ID" value="MBM7800693.1"/>
    <property type="molecule type" value="Genomic_DNA"/>
</dbReference>
<comment type="pathway">
    <text evidence="4 12">Porphyrin-containing compound metabolism; protoheme biosynthesis.</text>
</comment>
<evidence type="ECO:0000256" key="10">
    <source>
        <dbReference type="ARBA" id="ARBA00023002"/>
    </source>
</evidence>
<dbReference type="InterPro" id="IPR050464">
    <property type="entry name" value="Zeta_carotene_desat/Oxidored"/>
</dbReference>
<dbReference type="SUPFAM" id="SSF54373">
    <property type="entry name" value="FAD-linked reductases, C-terminal domain"/>
    <property type="match status" value="1"/>
</dbReference>
<reference evidence="14 15" key="1">
    <citation type="submission" date="2021-01" db="EMBL/GenBank/DDBJ databases">
        <title>Sequencing the genomes of 1000 actinobacteria strains.</title>
        <authorList>
            <person name="Klenk H.-P."/>
        </authorList>
    </citation>
    <scope>NUCLEOTIDE SEQUENCE [LARGE SCALE GENOMIC DNA]</scope>
    <source>
        <strain evidence="14 15">DSM 18662</strain>
    </source>
</reference>
<comment type="cofactor">
    <cofactor evidence="2 12">
        <name>FAD</name>
        <dbReference type="ChEBI" id="CHEBI:57692"/>
    </cofactor>
</comment>
<keyword evidence="8 12" id="KW-0285">Flavoprotein</keyword>
<keyword evidence="9 12" id="KW-0274">FAD</keyword>
<dbReference type="RefSeq" id="WP_204920041.1">
    <property type="nucleotide sequence ID" value="NZ_BAAAQP010000003.1"/>
</dbReference>
<dbReference type="InterPro" id="IPR002937">
    <property type="entry name" value="Amino_oxidase"/>
</dbReference>
<comment type="function">
    <text evidence="3 12">Involved in coproporphyrin-dependent heme b biosynthesis. Catalyzes the oxidation of coproporphyrinogen III to coproporphyrin III.</text>
</comment>
<evidence type="ECO:0000259" key="13">
    <source>
        <dbReference type="Pfam" id="PF01593"/>
    </source>
</evidence>
<dbReference type="SUPFAM" id="SSF51905">
    <property type="entry name" value="FAD/NAD(P)-binding domain"/>
    <property type="match status" value="1"/>
</dbReference>
<dbReference type="PANTHER" id="PTHR42923:SF3">
    <property type="entry name" value="PROTOPORPHYRINOGEN OXIDASE"/>
    <property type="match status" value="1"/>
</dbReference>
<name>A0ABS2RPN0_9ACTN</name>
<sequence>MTSAVVVGGGIAGLTAARGLALSGFSVTVLEAGARVGGKLAGIELDGAELDSGAESVLARRPEAVQLIGELGLGDRMVRPTEAKAQVFVDAQVRPLPPSATGVPYDLDRLSGYLTPAGLERARQEPDLPAPPLPGDVGIGNYVADRFGDEVTDRLLEPLLGGVYAGHSRELSFAAVAPRLFEKARFGGSLLEHARPERPSPENPNGQGSDPVFAGLLGGVHGLVTSLQQDLEQRGVAVRTGVTVRELRRDADGRFRLVCGPVPTPTTVTADVVVLAAPAKPVGRLLSPLVGRPAEAYARVPYASMAVLTLVVSNAQLTGSGLLVPPGELPTIKALTFSSRKWDWVAATTTSTWGEGVDVVRASVGRFGEAKLLQLDDDALLARTFAEAKTLPGWGGSVLVAGQVQRWGGGLPQYLVGHTDLVADLRGAVDEVPGLAVCGAALSGVGIAACVGSAGAAVDKINSERN</sequence>
<proteinExistence type="inferred from homology"/>
<keyword evidence="15" id="KW-1185">Reference proteome</keyword>
<evidence type="ECO:0000313" key="15">
    <source>
        <dbReference type="Proteomes" id="UP000704762"/>
    </source>
</evidence>
<evidence type="ECO:0000256" key="8">
    <source>
        <dbReference type="ARBA" id="ARBA00022630"/>
    </source>
</evidence>
<evidence type="ECO:0000256" key="2">
    <source>
        <dbReference type="ARBA" id="ARBA00001974"/>
    </source>
</evidence>
<keyword evidence="12" id="KW-0963">Cytoplasm</keyword>
<dbReference type="Gene3D" id="1.10.3110.10">
    <property type="entry name" value="protoporphyrinogen ix oxidase, domain 3"/>
    <property type="match status" value="1"/>
</dbReference>
<comment type="similarity">
    <text evidence="5 12">Belongs to the protoporphyrinogen/coproporphyrinogen oxidase family. Coproporphyrinogen III oxidase subfamily.</text>
</comment>
<organism evidence="14 15">
    <name type="scientific">Microlunatus panaciterrae</name>
    <dbReference type="NCBI Taxonomy" id="400768"/>
    <lineage>
        <taxon>Bacteria</taxon>
        <taxon>Bacillati</taxon>
        <taxon>Actinomycetota</taxon>
        <taxon>Actinomycetes</taxon>
        <taxon>Propionibacteriales</taxon>
        <taxon>Propionibacteriaceae</taxon>
        <taxon>Microlunatus</taxon>
    </lineage>
</organism>
<dbReference type="Gene3D" id="3.50.50.60">
    <property type="entry name" value="FAD/NAD(P)-binding domain"/>
    <property type="match status" value="1"/>
</dbReference>
<comment type="catalytic activity">
    <reaction evidence="1">
        <text>coproporphyrinogen III + 3 O2 = coproporphyrin III + 3 H2O2</text>
        <dbReference type="Rhea" id="RHEA:43436"/>
        <dbReference type="ChEBI" id="CHEBI:15379"/>
        <dbReference type="ChEBI" id="CHEBI:16240"/>
        <dbReference type="ChEBI" id="CHEBI:57309"/>
        <dbReference type="ChEBI" id="CHEBI:131725"/>
        <dbReference type="EC" id="1.3.3.15"/>
    </reaction>
    <physiologicalReaction direction="left-to-right" evidence="1">
        <dbReference type="Rhea" id="RHEA:43437"/>
    </physiologicalReaction>
</comment>
<evidence type="ECO:0000256" key="12">
    <source>
        <dbReference type="RuleBase" id="RU364052"/>
    </source>
</evidence>
<dbReference type="Proteomes" id="UP000704762">
    <property type="component" value="Unassembled WGS sequence"/>
</dbReference>
<dbReference type="PANTHER" id="PTHR42923">
    <property type="entry name" value="PROTOPORPHYRINOGEN OXIDASE"/>
    <property type="match status" value="1"/>
</dbReference>
<keyword evidence="11 12" id="KW-0350">Heme biosynthesis</keyword>
<gene>
    <name evidence="14" type="ORF">JOE57_003614</name>
</gene>
<keyword evidence="10 12" id="KW-0560">Oxidoreductase</keyword>
<feature type="domain" description="Amine oxidase" evidence="13">
    <location>
        <begin position="11"/>
        <end position="461"/>
    </location>
</feature>
<dbReference type="Pfam" id="PF01593">
    <property type="entry name" value="Amino_oxidase"/>
    <property type="match status" value="1"/>
</dbReference>
<evidence type="ECO:0000256" key="11">
    <source>
        <dbReference type="ARBA" id="ARBA00023133"/>
    </source>
</evidence>
<dbReference type="GO" id="GO:0004729">
    <property type="term" value="F:oxygen-dependent protoporphyrinogen oxidase activity"/>
    <property type="evidence" value="ECO:0007669"/>
    <property type="project" value="UniProtKB-EC"/>
</dbReference>
<dbReference type="InterPro" id="IPR036188">
    <property type="entry name" value="FAD/NAD-bd_sf"/>
</dbReference>
<dbReference type="EC" id="1.3.3.15" evidence="6 12"/>
<evidence type="ECO:0000256" key="7">
    <source>
        <dbReference type="ARBA" id="ARBA00019046"/>
    </source>
</evidence>
<evidence type="ECO:0000256" key="5">
    <source>
        <dbReference type="ARBA" id="ARBA00008310"/>
    </source>
</evidence>
<comment type="subcellular location">
    <subcellularLocation>
        <location evidence="12">Cytoplasm</location>
    </subcellularLocation>
</comment>
<dbReference type="InterPro" id="IPR004572">
    <property type="entry name" value="Protoporphyrinogen_oxidase"/>
</dbReference>